<dbReference type="Gene3D" id="3.30.1490.20">
    <property type="entry name" value="ATP-grasp fold, A domain"/>
    <property type="match status" value="1"/>
</dbReference>
<evidence type="ECO:0000256" key="6">
    <source>
        <dbReference type="SAM" id="MobiDB-lite"/>
    </source>
</evidence>
<comment type="pathway">
    <text evidence="4 5">Purine metabolism; IMP biosynthesis via de novo pathway; 5-amino-1-(5-phospho-D-ribosyl)imidazole-4-carboxylate from 5-amino-1-(5-phospho-D-ribosyl)imidazole (N5-CAIR route): step 1/2.</text>
</comment>
<feature type="binding site" evidence="4">
    <location>
        <begin position="207"/>
        <end position="210"/>
    </location>
    <ligand>
        <name>ATP</name>
        <dbReference type="ChEBI" id="CHEBI:30616"/>
    </ligand>
</feature>
<dbReference type="EC" id="6.3.4.18" evidence="4 5"/>
<keyword evidence="9" id="KW-1185">Reference proteome</keyword>
<dbReference type="InterPro" id="IPR005875">
    <property type="entry name" value="PurK"/>
</dbReference>
<feature type="binding site" evidence="4">
    <location>
        <position position="173"/>
    </location>
    <ligand>
        <name>ATP</name>
        <dbReference type="ChEBI" id="CHEBI:30616"/>
    </ligand>
</feature>
<gene>
    <name evidence="4 5" type="primary">purK</name>
    <name evidence="8" type="ORF">QTN89_14285</name>
</gene>
<organism evidence="8 9">
    <name type="scientific">Roseiconus lacunae</name>
    <dbReference type="NCBI Taxonomy" id="2605694"/>
    <lineage>
        <taxon>Bacteria</taxon>
        <taxon>Pseudomonadati</taxon>
        <taxon>Planctomycetota</taxon>
        <taxon>Planctomycetia</taxon>
        <taxon>Pirellulales</taxon>
        <taxon>Pirellulaceae</taxon>
        <taxon>Roseiconus</taxon>
    </lineage>
</organism>
<evidence type="ECO:0000313" key="9">
    <source>
        <dbReference type="Proteomes" id="UP001239462"/>
    </source>
</evidence>
<dbReference type="SUPFAM" id="SSF51246">
    <property type="entry name" value="Rudiment single hybrid motif"/>
    <property type="match status" value="1"/>
</dbReference>
<comment type="caution">
    <text evidence="8">The sequence shown here is derived from an EMBL/GenBank/DDBJ whole genome shotgun (WGS) entry which is preliminary data.</text>
</comment>
<dbReference type="NCBIfam" id="NF004675">
    <property type="entry name" value="PRK06019.1-1"/>
    <property type="match status" value="1"/>
</dbReference>
<evidence type="ECO:0000256" key="5">
    <source>
        <dbReference type="RuleBase" id="RU361200"/>
    </source>
</evidence>
<dbReference type="HAMAP" id="MF_01928">
    <property type="entry name" value="PurK"/>
    <property type="match status" value="1"/>
</dbReference>
<feature type="binding site" evidence="4">
    <location>
        <begin position="292"/>
        <end position="293"/>
    </location>
    <ligand>
        <name>ATP</name>
        <dbReference type="ChEBI" id="CHEBI:30616"/>
    </ligand>
</feature>
<keyword evidence="2 4" id="KW-0658">Purine biosynthesis</keyword>
<dbReference type="InterPro" id="IPR054350">
    <property type="entry name" value="PurT/PurK_preATP-grasp"/>
</dbReference>
<dbReference type="InterPro" id="IPR013815">
    <property type="entry name" value="ATP_grasp_subdomain_1"/>
</dbReference>
<dbReference type="PANTHER" id="PTHR11609:SF5">
    <property type="entry name" value="PHOSPHORIBOSYLAMINOIMIDAZOLE CARBOXYLASE"/>
    <property type="match status" value="1"/>
</dbReference>
<evidence type="ECO:0000259" key="7">
    <source>
        <dbReference type="PROSITE" id="PS50975"/>
    </source>
</evidence>
<dbReference type="GO" id="GO:0034028">
    <property type="term" value="F:5-(carboxyamino)imidazole ribonucleotide synthase activity"/>
    <property type="evidence" value="ECO:0007669"/>
    <property type="project" value="UniProtKB-EC"/>
</dbReference>
<evidence type="ECO:0000256" key="2">
    <source>
        <dbReference type="ARBA" id="ARBA00022755"/>
    </source>
</evidence>
<dbReference type="SUPFAM" id="SSF52440">
    <property type="entry name" value="PreATP-grasp domain"/>
    <property type="match status" value="1"/>
</dbReference>
<dbReference type="Gene3D" id="3.30.470.20">
    <property type="entry name" value="ATP-grasp fold, B domain"/>
    <property type="match status" value="1"/>
</dbReference>
<dbReference type="Pfam" id="PF22660">
    <property type="entry name" value="RS_preATP-grasp-like"/>
    <property type="match status" value="1"/>
</dbReference>
<dbReference type="Proteomes" id="UP001239462">
    <property type="component" value="Unassembled WGS sequence"/>
</dbReference>
<dbReference type="PANTHER" id="PTHR11609">
    <property type="entry name" value="PURINE BIOSYNTHESIS PROTEIN 6/7, PUR6/7"/>
    <property type="match status" value="1"/>
</dbReference>
<dbReference type="InterPro" id="IPR011054">
    <property type="entry name" value="Rudment_hybrid_motif"/>
</dbReference>
<comment type="similarity">
    <text evidence="4 5">Belongs to the PurK/PurT family.</text>
</comment>
<proteinExistence type="inferred from homology"/>
<name>A0ABT7PJF0_9BACT</name>
<keyword evidence="4 5" id="KW-0436">Ligase</keyword>
<dbReference type="EMBL" id="JASZZN010000009">
    <property type="protein sequence ID" value="MDM4016610.1"/>
    <property type="molecule type" value="Genomic_DNA"/>
</dbReference>
<feature type="binding site" evidence="4">
    <location>
        <position position="133"/>
    </location>
    <ligand>
        <name>ATP</name>
        <dbReference type="ChEBI" id="CHEBI:30616"/>
    </ligand>
</feature>
<feature type="binding site" evidence="4">
    <location>
        <position position="215"/>
    </location>
    <ligand>
        <name>ATP</name>
        <dbReference type="ChEBI" id="CHEBI:30616"/>
    </ligand>
</feature>
<evidence type="ECO:0000256" key="3">
    <source>
        <dbReference type="ARBA" id="ARBA00022840"/>
    </source>
</evidence>
<dbReference type="RefSeq" id="WP_289164258.1">
    <property type="nucleotide sequence ID" value="NZ_JASZZN010000009.1"/>
</dbReference>
<dbReference type="Pfam" id="PF17769">
    <property type="entry name" value="PurK_C"/>
    <property type="match status" value="1"/>
</dbReference>
<evidence type="ECO:0000256" key="4">
    <source>
        <dbReference type="HAMAP-Rule" id="MF_01928"/>
    </source>
</evidence>
<dbReference type="NCBIfam" id="NF004679">
    <property type="entry name" value="PRK06019.1-5"/>
    <property type="match status" value="1"/>
</dbReference>
<dbReference type="PROSITE" id="PS50975">
    <property type="entry name" value="ATP_GRASP"/>
    <property type="match status" value="1"/>
</dbReference>
<feature type="region of interest" description="Disordered" evidence="6">
    <location>
        <begin position="1"/>
        <end position="21"/>
    </location>
</feature>
<dbReference type="Gene3D" id="3.40.50.20">
    <property type="match status" value="1"/>
</dbReference>
<dbReference type="InterPro" id="IPR016185">
    <property type="entry name" value="PreATP-grasp_dom_sf"/>
</dbReference>
<evidence type="ECO:0000313" key="8">
    <source>
        <dbReference type="EMBL" id="MDM4016610.1"/>
    </source>
</evidence>
<dbReference type="NCBIfam" id="TIGR01161">
    <property type="entry name" value="purK"/>
    <property type="match status" value="1"/>
</dbReference>
<evidence type="ECO:0000256" key="1">
    <source>
        <dbReference type="ARBA" id="ARBA00022741"/>
    </source>
</evidence>
<keyword evidence="1 4" id="KW-0547">Nucleotide-binding</keyword>
<sequence length="406" mass="43881">MTDKTISNGGVRPQDDAPESTTAVATKAKRILPGSTIGMVGGGQLGRMFSVAATRMGYDVVVFCASNDEPAAQVSTRTVVGRLDDSQAVIEFARQCDVISLEFENIPAETMRLCGEHAPTYPSHHVLATAQDRLIEKQTFADAGLAVTPFARVTGRDCVQSFAAEHGWPVIVKTARSGYDGKGQHRLDDESDIDSVPWQETDHWIAEKCIEFQAEASIIVARSAHGEVRCFPPFENHHVNHILDTTVCPSFLSPELIENAVNLATKAAEVLDLVGVLCVELFVTADGTMLINEVAPRPHNSGHLTIEACHTSQFEQHVRAVCGMPLGDPSLRVAAAAMANLLGDLWPNDGPPAWDQLQRAQPTVALHLYGKRDPKVGRKMGHLTATADSVEAAREAVLSARRTQVN</sequence>
<feature type="binding site" evidence="4">
    <location>
        <position position="238"/>
    </location>
    <ligand>
        <name>ATP</name>
        <dbReference type="ChEBI" id="CHEBI:30616"/>
    </ligand>
</feature>
<keyword evidence="3 4" id="KW-0067">ATP-binding</keyword>
<reference evidence="8 9" key="1">
    <citation type="submission" date="2023-06" db="EMBL/GenBank/DDBJ databases">
        <title>Roseiconus lacunae JC819 isolated from Gulf of Mannar region, Tamil Nadu.</title>
        <authorList>
            <person name="Pk S."/>
            <person name="Ch S."/>
            <person name="Ch V.R."/>
        </authorList>
    </citation>
    <scope>NUCLEOTIDE SEQUENCE [LARGE SCALE GENOMIC DNA]</scope>
    <source>
        <strain evidence="8 9">JC819</strain>
    </source>
</reference>
<comment type="catalytic activity">
    <reaction evidence="4 5">
        <text>5-amino-1-(5-phospho-beta-D-ribosyl)imidazole + hydrogencarbonate + ATP = 5-carboxyamino-1-(5-phospho-D-ribosyl)imidazole + ADP + phosphate + 2 H(+)</text>
        <dbReference type="Rhea" id="RHEA:19317"/>
        <dbReference type="ChEBI" id="CHEBI:15378"/>
        <dbReference type="ChEBI" id="CHEBI:17544"/>
        <dbReference type="ChEBI" id="CHEBI:30616"/>
        <dbReference type="ChEBI" id="CHEBI:43474"/>
        <dbReference type="ChEBI" id="CHEBI:58730"/>
        <dbReference type="ChEBI" id="CHEBI:137981"/>
        <dbReference type="ChEBI" id="CHEBI:456216"/>
        <dbReference type="EC" id="6.3.4.18"/>
    </reaction>
</comment>
<dbReference type="Pfam" id="PF02222">
    <property type="entry name" value="ATP-grasp"/>
    <property type="match status" value="1"/>
</dbReference>
<dbReference type="SUPFAM" id="SSF56059">
    <property type="entry name" value="Glutathione synthetase ATP-binding domain-like"/>
    <property type="match status" value="1"/>
</dbReference>
<comment type="function">
    <text evidence="4">Catalyzes the ATP-dependent conversion of 5-aminoimidazole ribonucleotide (AIR) and HCO(3)(-) to N5-carboxyaminoimidazole ribonucleotide (N5-CAIR).</text>
</comment>
<feature type="binding site" evidence="4">
    <location>
        <begin position="178"/>
        <end position="184"/>
    </location>
    <ligand>
        <name>ATP</name>
        <dbReference type="ChEBI" id="CHEBI:30616"/>
    </ligand>
</feature>
<feature type="domain" description="ATP-grasp" evidence="7">
    <location>
        <begin position="137"/>
        <end position="322"/>
    </location>
</feature>
<protein>
    <recommendedName>
        <fullName evidence="4 5">N5-carboxyaminoimidazole ribonucleotide synthase</fullName>
        <shortName evidence="4 5">N5-CAIR synthase</shortName>
        <ecNumber evidence="4 5">6.3.4.18</ecNumber>
    </recommendedName>
    <alternativeName>
        <fullName evidence="4 5">5-(carboxyamino)imidazole ribonucleotide synthetase</fullName>
    </alternativeName>
</protein>
<comment type="subunit">
    <text evidence="4 5">Homodimer.</text>
</comment>
<dbReference type="NCBIfam" id="NF004676">
    <property type="entry name" value="PRK06019.1-2"/>
    <property type="match status" value="1"/>
</dbReference>
<dbReference type="InterPro" id="IPR040686">
    <property type="entry name" value="PurK_C"/>
</dbReference>
<comment type="function">
    <text evidence="5">Catalyzes the ATP-dependent conversion of 5-aminoimidazole ribonucleotide (AIR) and HCO(3)- to N5-carboxyaminoimidazole ribonucleotide (N5-CAIR).</text>
</comment>
<dbReference type="InterPro" id="IPR003135">
    <property type="entry name" value="ATP-grasp_carboxylate-amine"/>
</dbReference>
<accession>A0ABT7PJF0</accession>
<dbReference type="InterPro" id="IPR011761">
    <property type="entry name" value="ATP-grasp"/>
</dbReference>